<accession>A0A183DQZ5</accession>
<comment type="subcellular location">
    <subcellularLocation>
        <location evidence="2">Chromosome</location>
    </subcellularLocation>
    <subcellularLocation>
        <location evidence="1">Nucleus</location>
    </subcellularLocation>
</comment>
<reference evidence="6" key="1">
    <citation type="submission" date="2016-06" db="UniProtKB">
        <authorList>
            <consortium name="WormBaseParasite"/>
        </authorList>
    </citation>
    <scope>IDENTIFICATION</scope>
</reference>
<keyword evidence="4" id="KW-0158">Chromosome</keyword>
<evidence type="ECO:0000256" key="5">
    <source>
        <dbReference type="ARBA" id="ARBA00023242"/>
    </source>
</evidence>
<sequence length="137" mass="15666">LVGNVKTIIKRRKHETVGYPLHGLGLSIKIINGVGYREIPDCPGRMQGLMTTVGLAKDAAVKESNMTRIMDTISCVQFANDEKDYGMGLELGHNLFWSNYEVFDQMSKKVLMTAYNLLKREVFAEILEMHMRIRRRC</sequence>
<protein>
    <submittedName>
        <fullName evidence="6">Guanylate cyclase domain-containing protein</fullName>
    </submittedName>
</protein>
<proteinExistence type="inferred from homology"/>
<evidence type="ECO:0000256" key="1">
    <source>
        <dbReference type="ARBA" id="ARBA00004123"/>
    </source>
</evidence>
<evidence type="ECO:0000313" key="6">
    <source>
        <dbReference type="WBParaSite" id="GPUH_0001114901-mRNA-1"/>
    </source>
</evidence>
<dbReference type="PANTHER" id="PTHR13386">
    <property type="entry name" value="HISTONE PARYLATION FACTOR 1"/>
    <property type="match status" value="1"/>
</dbReference>
<dbReference type="AlphaFoldDB" id="A0A183DQZ5"/>
<evidence type="ECO:0000256" key="4">
    <source>
        <dbReference type="ARBA" id="ARBA00022454"/>
    </source>
</evidence>
<dbReference type="InterPro" id="IPR019361">
    <property type="entry name" value="HPF1"/>
</dbReference>
<comment type="similarity">
    <text evidence="3">Belongs to the HPF1 family.</text>
</comment>
<organism evidence="6">
    <name type="scientific">Gongylonema pulchrum</name>
    <dbReference type="NCBI Taxonomy" id="637853"/>
    <lineage>
        <taxon>Eukaryota</taxon>
        <taxon>Metazoa</taxon>
        <taxon>Ecdysozoa</taxon>
        <taxon>Nematoda</taxon>
        <taxon>Chromadorea</taxon>
        <taxon>Rhabditida</taxon>
        <taxon>Spirurina</taxon>
        <taxon>Spiruromorpha</taxon>
        <taxon>Spiruroidea</taxon>
        <taxon>Gongylonematidae</taxon>
        <taxon>Gongylonema</taxon>
    </lineage>
</organism>
<dbReference type="PANTHER" id="PTHR13386:SF1">
    <property type="entry name" value="HISTONE PARYLATION FACTOR 1"/>
    <property type="match status" value="1"/>
</dbReference>
<dbReference type="GO" id="GO:0006974">
    <property type="term" value="P:DNA damage response"/>
    <property type="evidence" value="ECO:0007669"/>
    <property type="project" value="InterPro"/>
</dbReference>
<dbReference type="GO" id="GO:0072572">
    <property type="term" value="F:poly-ADP-D-ribose binding"/>
    <property type="evidence" value="ECO:0007669"/>
    <property type="project" value="TreeGrafter"/>
</dbReference>
<dbReference type="GO" id="GO:0005694">
    <property type="term" value="C:chromosome"/>
    <property type="evidence" value="ECO:0007669"/>
    <property type="project" value="UniProtKB-SubCell"/>
</dbReference>
<keyword evidence="5" id="KW-0539">Nucleus</keyword>
<name>A0A183DQZ5_9BILA</name>
<evidence type="ECO:0000256" key="3">
    <source>
        <dbReference type="ARBA" id="ARBA00010803"/>
    </source>
</evidence>
<dbReference type="Pfam" id="PF10228">
    <property type="entry name" value="HPF1"/>
    <property type="match status" value="1"/>
</dbReference>
<evidence type="ECO:0000256" key="2">
    <source>
        <dbReference type="ARBA" id="ARBA00004286"/>
    </source>
</evidence>
<dbReference type="GO" id="GO:0042393">
    <property type="term" value="F:histone binding"/>
    <property type="evidence" value="ECO:0007669"/>
    <property type="project" value="InterPro"/>
</dbReference>
<dbReference type="WBParaSite" id="GPUH_0001114901-mRNA-1">
    <property type="protein sequence ID" value="GPUH_0001114901-mRNA-1"/>
    <property type="gene ID" value="GPUH_0001114901"/>
</dbReference>
<dbReference type="GO" id="GO:0005634">
    <property type="term" value="C:nucleus"/>
    <property type="evidence" value="ECO:0007669"/>
    <property type="project" value="UniProtKB-SubCell"/>
</dbReference>